<keyword evidence="2" id="KW-0472">Membrane</keyword>
<evidence type="ECO:0000313" key="3">
    <source>
        <dbReference type="EMBL" id="GHI15924.1"/>
    </source>
</evidence>
<sequence length="239" mass="24710">MRGLNGQDLNGRSSPPAFGGRGNLVLVSAGTIVLVGTAVFAVGCATGGTGLRDGGPARTDTVARTAPSGSSPADGASASASPSGTPLKKVDPVRLIMADPKVGADVKRDLKPCTGKEYPVDVSYGKVTGGPVADIVVNVLSCADALGRGTYVYRADGAKYENVFADEQPPVYAEIDRGDLVVTKQVYGKSDALAYPSGEDVITYRWDGEKFTEQDRVHSEYSNVVDGGVQPAPATSQKN</sequence>
<feature type="compositionally biased region" description="Low complexity" evidence="1">
    <location>
        <begin position="66"/>
        <end position="84"/>
    </location>
</feature>
<keyword evidence="2" id="KW-1133">Transmembrane helix</keyword>
<keyword evidence="2" id="KW-0812">Transmembrane</keyword>
<gene>
    <name evidence="3" type="primary">cseA</name>
    <name evidence="3" type="ORF">Scinn_53870</name>
</gene>
<feature type="transmembrane region" description="Helical" evidence="2">
    <location>
        <begin position="24"/>
        <end position="45"/>
    </location>
</feature>
<evidence type="ECO:0000256" key="2">
    <source>
        <dbReference type="SAM" id="Phobius"/>
    </source>
</evidence>
<accession>A0ABQ3NT27</accession>
<protein>
    <submittedName>
        <fullName evidence="3">Lipoprotein CseA</fullName>
    </submittedName>
</protein>
<evidence type="ECO:0000313" key="4">
    <source>
        <dbReference type="Proteomes" id="UP000660554"/>
    </source>
</evidence>
<feature type="region of interest" description="Disordered" evidence="1">
    <location>
        <begin position="51"/>
        <end position="89"/>
    </location>
</feature>
<name>A0ABQ3NT27_STRVG</name>
<proteinExistence type="predicted"/>
<comment type="caution">
    <text evidence="3">The sequence shown here is derived from an EMBL/GenBank/DDBJ whole genome shotgun (WGS) entry which is preliminary data.</text>
</comment>
<evidence type="ECO:0000256" key="1">
    <source>
        <dbReference type="SAM" id="MobiDB-lite"/>
    </source>
</evidence>
<dbReference type="EMBL" id="BNDV01000012">
    <property type="protein sequence ID" value="GHI15924.1"/>
    <property type="molecule type" value="Genomic_DNA"/>
</dbReference>
<reference evidence="4" key="1">
    <citation type="submission" date="2020-09" db="EMBL/GenBank/DDBJ databases">
        <title>Whole genome shotgun sequence of Streptomyces cinnamonensis NBRC 15873.</title>
        <authorList>
            <person name="Komaki H."/>
            <person name="Tamura T."/>
        </authorList>
    </citation>
    <scope>NUCLEOTIDE SEQUENCE [LARGE SCALE GENOMIC DNA]</scope>
    <source>
        <strain evidence="4">NBRC 15873</strain>
    </source>
</reference>
<keyword evidence="4" id="KW-1185">Reference proteome</keyword>
<organism evidence="3 4">
    <name type="scientific">Streptomyces virginiae</name>
    <name type="common">Streptomyces cinnamonensis</name>
    <dbReference type="NCBI Taxonomy" id="1961"/>
    <lineage>
        <taxon>Bacteria</taxon>
        <taxon>Bacillati</taxon>
        <taxon>Actinomycetota</taxon>
        <taxon>Actinomycetes</taxon>
        <taxon>Kitasatosporales</taxon>
        <taxon>Streptomycetaceae</taxon>
        <taxon>Streptomyces</taxon>
    </lineage>
</organism>
<keyword evidence="3" id="KW-0449">Lipoprotein</keyword>
<dbReference type="Proteomes" id="UP000660554">
    <property type="component" value="Unassembled WGS sequence"/>
</dbReference>